<sequence>MNREKVLTLMEDAFRKKVKKDKNIRNAYLLVHSDKLGIHLDVSEGSTDGLSSNPQQPNHIASIGKLFTAILLALLEQQGKLTYEDSIIQYLETGISEGLHVYKGIEYSHQIKIKHLLNHTSGLHDYFDDKPKDTKPMISQILEEPDYFWTPQEVILWSKKHLTPHFPPGEGFHYSDTGYHILGLIIEKVTGLPFHQALTEYIFDPLNMKHTYLAHYSEPREKSPYPVANLYTKDINVIHYRSLSIDYAGGGIIAPTEDLLRFMKALTNFDIISKASFEKMKDWSKFSIGIDYGYGLMNFVTIPVIMPSKYNIWGNCGSVGSFMFYHPVMDTYLIGNLNQFRYHSKGIRLMLKMIDILHKYHKKTMQ</sequence>
<protein>
    <submittedName>
        <fullName evidence="4">D-alanyl-D-alanine carboxypeptidase</fullName>
        <ecNumber evidence="4">3.4.16.4</ecNumber>
    </submittedName>
</protein>
<dbReference type="Pfam" id="PF00144">
    <property type="entry name" value="Beta-lactamase"/>
    <property type="match status" value="1"/>
</dbReference>
<dbReference type="InterPro" id="IPR001466">
    <property type="entry name" value="Beta-lactam-related"/>
</dbReference>
<evidence type="ECO:0000256" key="1">
    <source>
        <dbReference type="ARBA" id="ARBA00004370"/>
    </source>
</evidence>
<keyword evidence="4" id="KW-0645">Protease</keyword>
<dbReference type="EMBL" id="JAFBEE010000019">
    <property type="protein sequence ID" value="MBM7615850.1"/>
    <property type="molecule type" value="Genomic_DNA"/>
</dbReference>
<accession>A0ABS2NSD7</accession>
<organism evidence="4 5">
    <name type="scientific">Alkaliphilus hydrothermalis</name>
    <dbReference type="NCBI Taxonomy" id="1482730"/>
    <lineage>
        <taxon>Bacteria</taxon>
        <taxon>Bacillati</taxon>
        <taxon>Bacillota</taxon>
        <taxon>Clostridia</taxon>
        <taxon>Peptostreptococcales</taxon>
        <taxon>Natronincolaceae</taxon>
        <taxon>Alkaliphilus</taxon>
    </lineage>
</organism>
<comment type="subcellular location">
    <subcellularLocation>
        <location evidence="1">Membrane</location>
    </subcellularLocation>
</comment>
<name>A0ABS2NSD7_9FIRM</name>
<dbReference type="RefSeq" id="WP_243427961.1">
    <property type="nucleotide sequence ID" value="NZ_JAFBEE010000019.1"/>
</dbReference>
<dbReference type="Gene3D" id="3.40.710.10">
    <property type="entry name" value="DD-peptidase/beta-lactamase superfamily"/>
    <property type="match status" value="1"/>
</dbReference>
<dbReference type="PANTHER" id="PTHR46825">
    <property type="entry name" value="D-ALANYL-D-ALANINE-CARBOXYPEPTIDASE/ENDOPEPTIDASE AMPH"/>
    <property type="match status" value="1"/>
</dbReference>
<keyword evidence="2" id="KW-0472">Membrane</keyword>
<evidence type="ECO:0000256" key="2">
    <source>
        <dbReference type="ARBA" id="ARBA00023136"/>
    </source>
</evidence>
<keyword evidence="4" id="KW-0121">Carboxypeptidase</keyword>
<dbReference type="SUPFAM" id="SSF56601">
    <property type="entry name" value="beta-lactamase/transpeptidase-like"/>
    <property type="match status" value="1"/>
</dbReference>
<dbReference type="Proteomes" id="UP001314796">
    <property type="component" value="Unassembled WGS sequence"/>
</dbReference>
<dbReference type="EC" id="3.4.16.4" evidence="4"/>
<dbReference type="InterPro" id="IPR050491">
    <property type="entry name" value="AmpC-like"/>
</dbReference>
<keyword evidence="5" id="KW-1185">Reference proteome</keyword>
<comment type="caution">
    <text evidence="4">The sequence shown here is derived from an EMBL/GenBank/DDBJ whole genome shotgun (WGS) entry which is preliminary data.</text>
</comment>
<dbReference type="InterPro" id="IPR012338">
    <property type="entry name" value="Beta-lactam/transpept-like"/>
</dbReference>
<feature type="domain" description="Beta-lactamase-related" evidence="3">
    <location>
        <begin position="51"/>
        <end position="340"/>
    </location>
</feature>
<evidence type="ECO:0000313" key="4">
    <source>
        <dbReference type="EMBL" id="MBM7615850.1"/>
    </source>
</evidence>
<proteinExistence type="predicted"/>
<reference evidence="4 5" key="1">
    <citation type="submission" date="2021-01" db="EMBL/GenBank/DDBJ databases">
        <title>Genomic Encyclopedia of Type Strains, Phase IV (KMG-IV): sequencing the most valuable type-strain genomes for metagenomic binning, comparative biology and taxonomic classification.</title>
        <authorList>
            <person name="Goeker M."/>
        </authorList>
    </citation>
    <scope>NUCLEOTIDE SEQUENCE [LARGE SCALE GENOMIC DNA]</scope>
    <source>
        <strain evidence="4 5">DSM 25890</strain>
    </source>
</reference>
<dbReference type="GO" id="GO:0009002">
    <property type="term" value="F:serine-type D-Ala-D-Ala carboxypeptidase activity"/>
    <property type="evidence" value="ECO:0007669"/>
    <property type="project" value="UniProtKB-EC"/>
</dbReference>
<dbReference type="PANTHER" id="PTHR46825:SF11">
    <property type="entry name" value="PENICILLIN-BINDING PROTEIN 4"/>
    <property type="match status" value="1"/>
</dbReference>
<evidence type="ECO:0000313" key="5">
    <source>
        <dbReference type="Proteomes" id="UP001314796"/>
    </source>
</evidence>
<keyword evidence="4" id="KW-0378">Hydrolase</keyword>
<evidence type="ECO:0000259" key="3">
    <source>
        <dbReference type="Pfam" id="PF00144"/>
    </source>
</evidence>
<gene>
    <name evidence="4" type="ORF">JOC73_002424</name>
</gene>